<feature type="region of interest" description="Disordered" evidence="1">
    <location>
        <begin position="470"/>
        <end position="514"/>
    </location>
</feature>
<reference evidence="4" key="2">
    <citation type="submission" date="2017-10" db="EMBL/GenBank/DDBJ databases">
        <title>Ladona fulva Genome sequencing and assembly.</title>
        <authorList>
            <person name="Murali S."/>
            <person name="Richards S."/>
            <person name="Bandaranaike D."/>
            <person name="Bellair M."/>
            <person name="Blankenburg K."/>
            <person name="Chao H."/>
            <person name="Dinh H."/>
            <person name="Doddapaneni H."/>
            <person name="Dugan-Rocha S."/>
            <person name="Elkadiri S."/>
            <person name="Gnanaolivu R."/>
            <person name="Hernandez B."/>
            <person name="Skinner E."/>
            <person name="Javaid M."/>
            <person name="Lee S."/>
            <person name="Li M."/>
            <person name="Ming W."/>
            <person name="Munidasa M."/>
            <person name="Muniz J."/>
            <person name="Nguyen L."/>
            <person name="Hughes D."/>
            <person name="Osuji N."/>
            <person name="Pu L.-L."/>
            <person name="Puazo M."/>
            <person name="Qu C."/>
            <person name="Quiroz J."/>
            <person name="Raj R."/>
            <person name="Weissenberger G."/>
            <person name="Xin Y."/>
            <person name="Zou X."/>
            <person name="Han Y."/>
            <person name="Worley K."/>
            <person name="Muzny D."/>
            <person name="Gibbs R."/>
        </authorList>
    </citation>
    <scope>NUCLEOTIDE SEQUENCE</scope>
    <source>
        <strain evidence="4">Sampled in the wild</strain>
    </source>
</reference>
<dbReference type="SMART" id="SM01244">
    <property type="entry name" value="IRS"/>
    <property type="match status" value="1"/>
</dbReference>
<dbReference type="Pfam" id="PF00169">
    <property type="entry name" value="PH"/>
    <property type="match status" value="1"/>
</dbReference>
<dbReference type="InterPro" id="IPR050996">
    <property type="entry name" value="Docking_Protein_DOK"/>
</dbReference>
<dbReference type="GO" id="GO:0007265">
    <property type="term" value="P:Ras protein signal transduction"/>
    <property type="evidence" value="ECO:0007669"/>
    <property type="project" value="TreeGrafter"/>
</dbReference>
<dbReference type="SUPFAM" id="SSF50729">
    <property type="entry name" value="PH domain-like"/>
    <property type="match status" value="2"/>
</dbReference>
<dbReference type="PROSITE" id="PS51064">
    <property type="entry name" value="IRS_PTB"/>
    <property type="match status" value="1"/>
</dbReference>
<feature type="domain" description="PH" evidence="2">
    <location>
        <begin position="5"/>
        <end position="114"/>
    </location>
</feature>
<evidence type="ECO:0000259" key="2">
    <source>
        <dbReference type="PROSITE" id="PS50003"/>
    </source>
</evidence>
<reference evidence="4" key="1">
    <citation type="submission" date="2013-04" db="EMBL/GenBank/DDBJ databases">
        <authorList>
            <person name="Qu J."/>
            <person name="Murali S.C."/>
            <person name="Bandaranaike D."/>
            <person name="Bellair M."/>
            <person name="Blankenburg K."/>
            <person name="Chao H."/>
            <person name="Dinh H."/>
            <person name="Doddapaneni H."/>
            <person name="Downs B."/>
            <person name="Dugan-Rocha S."/>
            <person name="Elkadiri S."/>
            <person name="Gnanaolivu R.D."/>
            <person name="Hernandez B."/>
            <person name="Javaid M."/>
            <person name="Jayaseelan J.C."/>
            <person name="Lee S."/>
            <person name="Li M."/>
            <person name="Ming W."/>
            <person name="Munidasa M."/>
            <person name="Muniz J."/>
            <person name="Nguyen L."/>
            <person name="Ongeri F."/>
            <person name="Osuji N."/>
            <person name="Pu L.-L."/>
            <person name="Puazo M."/>
            <person name="Qu C."/>
            <person name="Quiroz J."/>
            <person name="Raj R."/>
            <person name="Weissenberger G."/>
            <person name="Xin Y."/>
            <person name="Zou X."/>
            <person name="Han Y."/>
            <person name="Richards S."/>
            <person name="Worley K."/>
            <person name="Muzny D."/>
            <person name="Gibbs R."/>
        </authorList>
    </citation>
    <scope>NUCLEOTIDE SEQUENCE</scope>
    <source>
        <strain evidence="4">Sampled in the wild</strain>
    </source>
</reference>
<accession>A0A8K0KH38</accession>
<evidence type="ECO:0000313" key="5">
    <source>
        <dbReference type="Proteomes" id="UP000792457"/>
    </source>
</evidence>
<organism evidence="4 5">
    <name type="scientific">Ladona fulva</name>
    <name type="common">Scarce chaser dragonfly</name>
    <name type="synonym">Libellula fulva</name>
    <dbReference type="NCBI Taxonomy" id="123851"/>
    <lineage>
        <taxon>Eukaryota</taxon>
        <taxon>Metazoa</taxon>
        <taxon>Ecdysozoa</taxon>
        <taxon>Arthropoda</taxon>
        <taxon>Hexapoda</taxon>
        <taxon>Insecta</taxon>
        <taxon>Pterygota</taxon>
        <taxon>Palaeoptera</taxon>
        <taxon>Odonata</taxon>
        <taxon>Epiprocta</taxon>
        <taxon>Anisoptera</taxon>
        <taxon>Libelluloidea</taxon>
        <taxon>Libellulidae</taxon>
        <taxon>Ladona</taxon>
    </lineage>
</organism>
<feature type="domain" description="IRS-type PTB" evidence="3">
    <location>
        <begin position="134"/>
        <end position="237"/>
    </location>
</feature>
<dbReference type="GO" id="GO:0007169">
    <property type="term" value="P:cell surface receptor protein tyrosine kinase signaling pathway"/>
    <property type="evidence" value="ECO:0007669"/>
    <property type="project" value="TreeGrafter"/>
</dbReference>
<dbReference type="PANTHER" id="PTHR21258:SF62">
    <property type="entry name" value="INSULIN RECEPTOR SUBSTRATE 1"/>
    <property type="match status" value="1"/>
</dbReference>
<dbReference type="SMART" id="SM00310">
    <property type="entry name" value="PTBI"/>
    <property type="match status" value="1"/>
</dbReference>
<dbReference type="GO" id="GO:0005737">
    <property type="term" value="C:cytoplasm"/>
    <property type="evidence" value="ECO:0007669"/>
    <property type="project" value="TreeGrafter"/>
</dbReference>
<feature type="compositionally biased region" description="Basic and acidic residues" evidence="1">
    <location>
        <begin position="419"/>
        <end position="440"/>
    </location>
</feature>
<dbReference type="PANTHER" id="PTHR21258">
    <property type="entry name" value="DOCKING PROTEIN RELATED"/>
    <property type="match status" value="1"/>
</dbReference>
<dbReference type="SMART" id="SM00233">
    <property type="entry name" value="PH"/>
    <property type="match status" value="1"/>
</dbReference>
<evidence type="ECO:0000313" key="4">
    <source>
        <dbReference type="EMBL" id="KAG8234775.1"/>
    </source>
</evidence>
<dbReference type="EMBL" id="KZ308844">
    <property type="protein sequence ID" value="KAG8234775.1"/>
    <property type="molecule type" value="Genomic_DNA"/>
</dbReference>
<dbReference type="InterPro" id="IPR001849">
    <property type="entry name" value="PH_domain"/>
</dbReference>
<dbReference type="AlphaFoldDB" id="A0A8K0KH38"/>
<protein>
    <recommendedName>
        <fullName evidence="6">Insulin receptor substrate 1</fullName>
    </recommendedName>
</protein>
<dbReference type="Proteomes" id="UP000792457">
    <property type="component" value="Unassembled WGS sequence"/>
</dbReference>
<dbReference type="GO" id="GO:0043410">
    <property type="term" value="P:positive regulation of MAPK cascade"/>
    <property type="evidence" value="ECO:0007669"/>
    <property type="project" value="TreeGrafter"/>
</dbReference>
<proteinExistence type="predicted"/>
<comment type="caution">
    <text evidence="4">The sequence shown here is derived from an EMBL/GenBank/DDBJ whole genome shotgun (WGS) entry which is preliminary data.</text>
</comment>
<feature type="region of interest" description="Disordered" evidence="1">
    <location>
        <begin position="417"/>
        <end position="440"/>
    </location>
</feature>
<dbReference type="Gene3D" id="2.30.29.30">
    <property type="entry name" value="Pleckstrin-homology domain (PH domain)/Phosphotyrosine-binding domain (PTB)"/>
    <property type="match status" value="2"/>
</dbReference>
<gene>
    <name evidence="4" type="ORF">J437_LFUL006607</name>
</gene>
<dbReference type="OrthoDB" id="6243387at2759"/>
<dbReference type="CDD" id="cd00821">
    <property type="entry name" value="PH"/>
    <property type="match status" value="1"/>
</dbReference>
<evidence type="ECO:0008006" key="6">
    <source>
        <dbReference type="Google" id="ProtNLM"/>
    </source>
</evidence>
<dbReference type="InterPro" id="IPR011993">
    <property type="entry name" value="PH-like_dom_sf"/>
</dbReference>
<dbReference type="Pfam" id="PF02174">
    <property type="entry name" value="IRS"/>
    <property type="match status" value="1"/>
</dbReference>
<dbReference type="InterPro" id="IPR002404">
    <property type="entry name" value="IRS_PTB"/>
</dbReference>
<dbReference type="PROSITE" id="PS50003">
    <property type="entry name" value="PH_DOMAIN"/>
    <property type="match status" value="1"/>
</dbReference>
<name>A0A8K0KH38_LADFU</name>
<sequence>METETSIKEGYLLFPPHGVLGQLKKTWHKKYCQLFKSSNHGIERLEVFDREEEARKSSSVRIITLENCVKISPDSQNPQPFVFMVVTKTLTYYFAATTQKEMQDWIIALQSVAFRFDRTKQTVEEDNELYCISGEGVFSVKVIPTEASRRCGLNSGNYTLRALKSEIELVGSSGSVLTWPYRYIRRYGHSEGIFTFEAGRKCPSGAGSFQFEHVYGVDVFRCISSRMKNMRKLLNAGSSGDLTSLHSPPPSQEMDRINNVPLNFFWTASRSDESGHSTSPSTAPTVCMDEILQAAVNNMEPGSRSPLSAMPPFGSGLNSESGNSTLEDLSMLPMKPIKSGFKPAKPPRKALITSPMELTVQQRVSDSAKSSGRLDYSIITTETDTGNTHPYDKVEIRKEAWRTMGVDDLQHCENSTNFHEVDLNPSKERKKLPDPPDVEHTVSFKSSKIIVANHLQSPDEENYDKLQHLGTQNSKRGNNDTRYKHITPLTFSNSGSQSPNLLSPNEQESHESSDWNDYDVVEDCMQAVRLADDSHLGYGMIRKKTLDGEDGSNLSKPCHTYYNDLEYAVIEKPKKSSPKP</sequence>
<evidence type="ECO:0000259" key="3">
    <source>
        <dbReference type="PROSITE" id="PS51064"/>
    </source>
</evidence>
<evidence type="ECO:0000256" key="1">
    <source>
        <dbReference type="SAM" id="MobiDB-lite"/>
    </source>
</evidence>
<keyword evidence="5" id="KW-1185">Reference proteome</keyword>
<feature type="compositionally biased region" description="Polar residues" evidence="1">
    <location>
        <begin position="489"/>
        <end position="506"/>
    </location>
</feature>